<evidence type="ECO:0000313" key="7">
    <source>
        <dbReference type="Proteomes" id="UP000015527"/>
    </source>
</evidence>
<dbReference type="EMBL" id="ATHL01000076">
    <property type="protein sequence ID" value="EQB15411.1"/>
    <property type="molecule type" value="Genomic_DNA"/>
</dbReference>
<gene>
    <name evidence="6" type="ORF">L284_12290</name>
</gene>
<accession>T0HGE0</accession>
<name>T0HGE0_9SPHN</name>
<evidence type="ECO:0000256" key="3">
    <source>
        <dbReference type="PIRSR" id="PIRSR000451-1"/>
    </source>
</evidence>
<organism evidence="6 7">
    <name type="scientific">Novosphingobium lindaniclasticum LE124</name>
    <dbReference type="NCBI Taxonomy" id="1096930"/>
    <lineage>
        <taxon>Bacteria</taxon>
        <taxon>Pseudomonadati</taxon>
        <taxon>Pseudomonadota</taxon>
        <taxon>Alphaproteobacteria</taxon>
        <taxon>Sphingomonadales</taxon>
        <taxon>Sphingomonadaceae</taxon>
        <taxon>Novosphingobium</taxon>
    </lineage>
</organism>
<dbReference type="PANTHER" id="PTHR11877:SF46">
    <property type="entry name" value="TYPE III POLYKETIDE SYNTHASE A"/>
    <property type="match status" value="1"/>
</dbReference>
<dbReference type="Pfam" id="PF00195">
    <property type="entry name" value="Chal_sti_synt_N"/>
    <property type="match status" value="1"/>
</dbReference>
<dbReference type="InterPro" id="IPR001099">
    <property type="entry name" value="Chalcone/stilbene_synt_N"/>
</dbReference>
<dbReference type="eggNOG" id="COG3424">
    <property type="taxonomic scope" value="Bacteria"/>
</dbReference>
<feature type="active site" description="Acyl-thioester intermediate" evidence="3">
    <location>
        <position position="152"/>
    </location>
</feature>
<keyword evidence="2" id="KW-0808">Transferase</keyword>
<sequence length="373" mass="40207">MTATAHINAIGTAVPPHQVHDAFVGFVRSSLQDSGHARLFDRMVARSGIERRFSFIEPEVLPNGRITDRDRFYGLGDWPTTGERMIRYERDAPALALQAVRALSPDIAAEGVTHLVLASCTGFVAPGLDQLLVAQAGIDPAVERTVVGFMGCYAAVNALRLAHHIVRSEPEARVLVVNLELCTIHFQRTQDLEKLLSMLLFGDGAAAALVTAEPRGIALTDFRCAAIPGSGEAITWRIGDQGFDMHLDGQVPNFIANALRSQRSSNDEGGLFRGVSPAHYDLWAVHAGGRTILDAVERALDLPPEALHPSREVLRRFGNMSSATLMFVLAAMIDDWKSGSANGGANRAQGQGMAMAFGPGLAAETFRFRMAPS</sequence>
<evidence type="ECO:0000256" key="1">
    <source>
        <dbReference type="ARBA" id="ARBA00005531"/>
    </source>
</evidence>
<dbReference type="PIRSF" id="PIRSF000451">
    <property type="entry name" value="PKS_III"/>
    <property type="match status" value="1"/>
</dbReference>
<reference evidence="6 7" key="1">
    <citation type="journal article" date="2013" name="Genome Announc.">
        <title>Genome Sequence of Novosphingobium lindaniclasticum LE124T, Isolated from a Hexachlorocyclohexane Dumpsite.</title>
        <authorList>
            <person name="Saxena A."/>
            <person name="Nayyar N."/>
            <person name="Sangwan N."/>
            <person name="Kumari R."/>
            <person name="Khurana J.P."/>
            <person name="Lal R."/>
        </authorList>
    </citation>
    <scope>NUCLEOTIDE SEQUENCE [LARGE SCALE GENOMIC DNA]</scope>
    <source>
        <strain evidence="6 7">LE124</strain>
    </source>
</reference>
<evidence type="ECO:0008006" key="8">
    <source>
        <dbReference type="Google" id="ProtNLM"/>
    </source>
</evidence>
<dbReference type="Proteomes" id="UP000015527">
    <property type="component" value="Unassembled WGS sequence"/>
</dbReference>
<dbReference type="OrthoDB" id="9786288at2"/>
<dbReference type="GO" id="GO:0030639">
    <property type="term" value="P:polyketide biosynthetic process"/>
    <property type="evidence" value="ECO:0007669"/>
    <property type="project" value="TreeGrafter"/>
</dbReference>
<dbReference type="Pfam" id="PF02797">
    <property type="entry name" value="Chal_sti_synt_C"/>
    <property type="match status" value="1"/>
</dbReference>
<comment type="caution">
    <text evidence="6">The sequence shown here is derived from an EMBL/GenBank/DDBJ whole genome shotgun (WGS) entry which is preliminary data.</text>
</comment>
<proteinExistence type="inferred from homology"/>
<dbReference type="InterPro" id="IPR011141">
    <property type="entry name" value="Polyketide_synthase_type-III"/>
</dbReference>
<keyword evidence="7" id="KW-1185">Reference proteome</keyword>
<dbReference type="CDD" id="cd00831">
    <property type="entry name" value="CHS_like"/>
    <property type="match status" value="1"/>
</dbReference>
<evidence type="ECO:0000259" key="4">
    <source>
        <dbReference type="Pfam" id="PF00195"/>
    </source>
</evidence>
<dbReference type="PATRIC" id="fig|1096930.3.peg.2452"/>
<dbReference type="SUPFAM" id="SSF53901">
    <property type="entry name" value="Thiolase-like"/>
    <property type="match status" value="2"/>
</dbReference>
<evidence type="ECO:0000259" key="5">
    <source>
        <dbReference type="Pfam" id="PF02797"/>
    </source>
</evidence>
<dbReference type="GO" id="GO:0016747">
    <property type="term" value="F:acyltransferase activity, transferring groups other than amino-acyl groups"/>
    <property type="evidence" value="ECO:0007669"/>
    <property type="project" value="InterPro"/>
</dbReference>
<protein>
    <recommendedName>
        <fullName evidence="8">Stilbene synthase</fullName>
    </recommendedName>
</protein>
<dbReference type="RefSeq" id="WP_021234304.1">
    <property type="nucleotide sequence ID" value="NZ_ATHL01000076.1"/>
</dbReference>
<dbReference type="PANTHER" id="PTHR11877">
    <property type="entry name" value="HYDROXYMETHYLGLUTARYL-COA SYNTHASE"/>
    <property type="match status" value="1"/>
</dbReference>
<evidence type="ECO:0000313" key="6">
    <source>
        <dbReference type="EMBL" id="EQB15411.1"/>
    </source>
</evidence>
<dbReference type="InterPro" id="IPR016039">
    <property type="entry name" value="Thiolase-like"/>
</dbReference>
<comment type="similarity">
    <text evidence="1">Belongs to the thiolase-like superfamily. Chalcone/stilbene synthases family.</text>
</comment>
<feature type="domain" description="Chalcone/stilbene synthase C-terminal" evidence="5">
    <location>
        <begin position="227"/>
        <end position="369"/>
    </location>
</feature>
<dbReference type="Gene3D" id="3.40.47.10">
    <property type="match status" value="2"/>
</dbReference>
<dbReference type="InterPro" id="IPR012328">
    <property type="entry name" value="Chalcone/stilbene_synt_C"/>
</dbReference>
<dbReference type="AlphaFoldDB" id="T0HGE0"/>
<evidence type="ECO:0000256" key="2">
    <source>
        <dbReference type="ARBA" id="ARBA00022679"/>
    </source>
</evidence>
<feature type="domain" description="Chalcone/stilbene synthase N-terminal" evidence="4">
    <location>
        <begin position="4"/>
        <end position="214"/>
    </location>
</feature>